<protein>
    <recommendedName>
        <fullName evidence="4">Lipoprotein</fullName>
    </recommendedName>
</protein>
<evidence type="ECO:0000256" key="1">
    <source>
        <dbReference type="SAM" id="SignalP"/>
    </source>
</evidence>
<feature type="signal peptide" evidence="1">
    <location>
        <begin position="1"/>
        <end position="25"/>
    </location>
</feature>
<dbReference type="OrthoDB" id="7021427at2"/>
<evidence type="ECO:0008006" key="4">
    <source>
        <dbReference type="Google" id="ProtNLM"/>
    </source>
</evidence>
<accession>A0A5E6QFR7</accession>
<dbReference type="RefSeq" id="WP_150579400.1">
    <property type="nucleotide sequence ID" value="NZ_CABVGX010000005.1"/>
</dbReference>
<dbReference type="EMBL" id="CABVGX010000005">
    <property type="protein sequence ID" value="VVM54771.1"/>
    <property type="molecule type" value="Genomic_DNA"/>
</dbReference>
<proteinExistence type="predicted"/>
<evidence type="ECO:0000313" key="2">
    <source>
        <dbReference type="EMBL" id="VVM54771.1"/>
    </source>
</evidence>
<dbReference type="Gene3D" id="3.10.450.160">
    <property type="entry name" value="inner membrane protein cigr"/>
    <property type="match status" value="1"/>
</dbReference>
<sequence length="101" mass="11113" precursor="true">MNNKTLIASLALVAGMAGVSATVQADEPHKTVQPSSTNTRELVENDRAPDIYMRSDKAIDWKAKGLKAPGEEEQWVENNGKYMRVKTTNGTIVEITPVKKK</sequence>
<name>A0A5E6QFR7_PSEFL</name>
<dbReference type="InterPro" id="IPR024572">
    <property type="entry name" value="RcnB"/>
</dbReference>
<keyword evidence="1" id="KW-0732">Signal</keyword>
<gene>
    <name evidence="2" type="ORF">PS645_00941</name>
</gene>
<dbReference type="AlphaFoldDB" id="A0A5E6QFR7"/>
<feature type="chain" id="PRO_5022825882" description="Lipoprotein" evidence="1">
    <location>
        <begin position="26"/>
        <end position="101"/>
    </location>
</feature>
<organism evidence="2 3">
    <name type="scientific">Pseudomonas fluorescens</name>
    <dbReference type="NCBI Taxonomy" id="294"/>
    <lineage>
        <taxon>Bacteria</taxon>
        <taxon>Pseudomonadati</taxon>
        <taxon>Pseudomonadota</taxon>
        <taxon>Gammaproteobacteria</taxon>
        <taxon>Pseudomonadales</taxon>
        <taxon>Pseudomonadaceae</taxon>
        <taxon>Pseudomonas</taxon>
    </lineage>
</organism>
<reference evidence="2 3" key="1">
    <citation type="submission" date="2019-09" db="EMBL/GenBank/DDBJ databases">
        <authorList>
            <person name="Chandra G."/>
            <person name="Truman W A."/>
        </authorList>
    </citation>
    <scope>NUCLEOTIDE SEQUENCE [LARGE SCALE GENOMIC DNA]</scope>
    <source>
        <strain evidence="2">PS645</strain>
    </source>
</reference>
<dbReference type="Proteomes" id="UP000325607">
    <property type="component" value="Unassembled WGS sequence"/>
</dbReference>
<dbReference type="Pfam" id="PF11776">
    <property type="entry name" value="RcnB"/>
    <property type="match status" value="1"/>
</dbReference>
<evidence type="ECO:0000313" key="3">
    <source>
        <dbReference type="Proteomes" id="UP000325607"/>
    </source>
</evidence>